<organism evidence="9 10">
    <name type="scientific">Neorhodopirellula lusitana</name>
    <dbReference type="NCBI Taxonomy" id="445327"/>
    <lineage>
        <taxon>Bacteria</taxon>
        <taxon>Pseudomonadati</taxon>
        <taxon>Planctomycetota</taxon>
        <taxon>Planctomycetia</taxon>
        <taxon>Pirellulales</taxon>
        <taxon>Pirellulaceae</taxon>
        <taxon>Neorhodopirellula</taxon>
    </lineage>
</organism>
<evidence type="ECO:0000256" key="4">
    <source>
        <dbReference type="ARBA" id="ARBA00022692"/>
    </source>
</evidence>
<keyword evidence="7" id="KW-0653">Protein transport</keyword>
<protein>
    <submittedName>
        <fullName evidence="9">Biopolymer transport protein ExbD</fullName>
    </submittedName>
</protein>
<reference evidence="9 10" key="1">
    <citation type="submission" date="2017-05" db="EMBL/GenBank/DDBJ databases">
        <authorList>
            <person name="Varghese N."/>
            <person name="Submissions S."/>
        </authorList>
    </citation>
    <scope>NUCLEOTIDE SEQUENCE [LARGE SCALE GENOMIC DNA]</scope>
    <source>
        <strain evidence="9 10">DSM 25457</strain>
    </source>
</reference>
<evidence type="ECO:0000313" key="9">
    <source>
        <dbReference type="EMBL" id="SMP48462.1"/>
    </source>
</evidence>
<accession>A0ABY1PUF0</accession>
<comment type="subcellular location">
    <subcellularLocation>
        <location evidence="1">Cell membrane</location>
        <topology evidence="1">Single-pass membrane protein</topology>
    </subcellularLocation>
    <subcellularLocation>
        <location evidence="7">Cell membrane</location>
        <topology evidence="7">Single-pass type II membrane protein</topology>
    </subcellularLocation>
</comment>
<keyword evidence="4 7" id="KW-0812">Transmembrane</keyword>
<dbReference type="Pfam" id="PF02472">
    <property type="entry name" value="ExbD"/>
    <property type="match status" value="1"/>
</dbReference>
<keyword evidence="5 8" id="KW-1133">Transmembrane helix</keyword>
<evidence type="ECO:0000256" key="1">
    <source>
        <dbReference type="ARBA" id="ARBA00004162"/>
    </source>
</evidence>
<dbReference type="EMBL" id="FXUG01000002">
    <property type="protein sequence ID" value="SMP48462.1"/>
    <property type="molecule type" value="Genomic_DNA"/>
</dbReference>
<sequence>MRSPSNHLTGNRRTPDRVTMTPMIDVVFLLIIFFLVSSHLSRRENRLPVSLANAQTGAMSELDDAGVTLTLDAERRLYLAGKEIRGDSLRASLGQLTASENRRGPASPAIRLRVDRSLAYEHLERLLGVLTELGIDDVAIVTSPSPVRAESEGRRP</sequence>
<dbReference type="InterPro" id="IPR003400">
    <property type="entry name" value="ExbD"/>
</dbReference>
<dbReference type="Gene3D" id="3.30.420.270">
    <property type="match status" value="1"/>
</dbReference>
<dbReference type="PANTHER" id="PTHR30558:SF3">
    <property type="entry name" value="BIOPOLYMER TRANSPORT PROTEIN EXBD-RELATED"/>
    <property type="match status" value="1"/>
</dbReference>
<evidence type="ECO:0000256" key="7">
    <source>
        <dbReference type="RuleBase" id="RU003879"/>
    </source>
</evidence>
<gene>
    <name evidence="9" type="ORF">SAMN06265222_102431</name>
</gene>
<evidence type="ECO:0000256" key="3">
    <source>
        <dbReference type="ARBA" id="ARBA00022475"/>
    </source>
</evidence>
<evidence type="ECO:0000256" key="8">
    <source>
        <dbReference type="SAM" id="Phobius"/>
    </source>
</evidence>
<keyword evidence="3" id="KW-1003">Cell membrane</keyword>
<comment type="similarity">
    <text evidence="2 7">Belongs to the ExbD/TolR family.</text>
</comment>
<evidence type="ECO:0000256" key="6">
    <source>
        <dbReference type="ARBA" id="ARBA00023136"/>
    </source>
</evidence>
<name>A0ABY1PUF0_9BACT</name>
<dbReference type="PANTHER" id="PTHR30558">
    <property type="entry name" value="EXBD MEMBRANE COMPONENT OF PMF-DRIVEN MACROMOLECULE IMPORT SYSTEM"/>
    <property type="match status" value="1"/>
</dbReference>
<dbReference type="RefSeq" id="WP_346772137.1">
    <property type="nucleotide sequence ID" value="NZ_FXUG01000002.1"/>
</dbReference>
<keyword evidence="10" id="KW-1185">Reference proteome</keyword>
<proteinExistence type="inferred from homology"/>
<dbReference type="Proteomes" id="UP001158067">
    <property type="component" value="Unassembled WGS sequence"/>
</dbReference>
<evidence type="ECO:0000256" key="2">
    <source>
        <dbReference type="ARBA" id="ARBA00005811"/>
    </source>
</evidence>
<feature type="transmembrane region" description="Helical" evidence="8">
    <location>
        <begin position="20"/>
        <end position="40"/>
    </location>
</feature>
<keyword evidence="7" id="KW-0813">Transport</keyword>
<evidence type="ECO:0000313" key="10">
    <source>
        <dbReference type="Proteomes" id="UP001158067"/>
    </source>
</evidence>
<keyword evidence="6 8" id="KW-0472">Membrane</keyword>
<comment type="caution">
    <text evidence="9">The sequence shown here is derived from an EMBL/GenBank/DDBJ whole genome shotgun (WGS) entry which is preliminary data.</text>
</comment>
<evidence type="ECO:0000256" key="5">
    <source>
        <dbReference type="ARBA" id="ARBA00022989"/>
    </source>
</evidence>